<name>A0A0L7T3F5_9GAMM</name>
<reference evidence="1 2" key="1">
    <citation type="journal article" date="2015" name="Int. J. Syst. Evol. Microbiol.">
        <title>Erwinia iniecta sp. nov., isolated from Russian wheat aphids (Diuraphis noxia).</title>
        <authorList>
            <person name="Campillo T."/>
            <person name="Luna E."/>
            <person name="Portier P."/>
            <person name="Fischer-Le Saux M."/>
            <person name="Lapitan N."/>
            <person name="Tisserat N.A."/>
            <person name="Leach J.E."/>
        </authorList>
    </citation>
    <scope>NUCLEOTIDE SEQUENCE [LARGE SCALE GENOMIC DNA]</scope>
    <source>
        <strain evidence="1 2">B120</strain>
    </source>
</reference>
<organism evidence="1 2">
    <name type="scientific">Winslowiella iniecta</name>
    <dbReference type="NCBI Taxonomy" id="1560201"/>
    <lineage>
        <taxon>Bacteria</taxon>
        <taxon>Pseudomonadati</taxon>
        <taxon>Pseudomonadota</taxon>
        <taxon>Gammaproteobacteria</taxon>
        <taxon>Enterobacterales</taxon>
        <taxon>Erwiniaceae</taxon>
        <taxon>Winslowiella</taxon>
    </lineage>
</organism>
<dbReference type="AlphaFoldDB" id="A0A0L7T3F5"/>
<dbReference type="RefSeq" id="WP_052899534.1">
    <property type="nucleotide sequence ID" value="NZ_JRXE01000014.1"/>
</dbReference>
<proteinExistence type="predicted"/>
<evidence type="ECO:0000313" key="2">
    <source>
        <dbReference type="Proteomes" id="UP000037088"/>
    </source>
</evidence>
<dbReference type="NCBIfam" id="TIGR03034">
    <property type="entry name" value="YPO3983 family protein"/>
    <property type="match status" value="1"/>
</dbReference>
<accession>A0A0L7T3F5</accession>
<dbReference type="Pfam" id="PF11692">
    <property type="entry name" value="DUF3289"/>
    <property type="match status" value="1"/>
</dbReference>
<evidence type="ECO:0008006" key="3">
    <source>
        <dbReference type="Google" id="ProtNLM"/>
    </source>
</evidence>
<dbReference type="Proteomes" id="UP000037088">
    <property type="component" value="Unassembled WGS sequence"/>
</dbReference>
<protein>
    <recommendedName>
        <fullName evidence="3">DUF3289 family protein</fullName>
    </recommendedName>
</protein>
<sequence>IDHMQYRHGDRFFHPMLDAALEKHSSMESSLQIIKQTFTKLTDWQHGFYSESNLKALTTEIAESKLPKFNNLMDRFNGLAISVHDTWTTHITLENFEVSGDRYKAKIHYRIQDHFGLDDSDINDLLYRKFRIFRIWFTLQRWQGYGYQPFITEMNVTKTIEGSKFDTF</sequence>
<comment type="caution">
    <text evidence="1">The sequence shown here is derived from an EMBL/GenBank/DDBJ whole genome shotgun (WGS) entry which is preliminary data.</text>
</comment>
<gene>
    <name evidence="1" type="ORF">NG42_11690</name>
</gene>
<feature type="non-terminal residue" evidence="1">
    <location>
        <position position="1"/>
    </location>
</feature>
<keyword evidence="2" id="KW-1185">Reference proteome</keyword>
<dbReference type="EMBL" id="JRXE01000014">
    <property type="protein sequence ID" value="KOC89796.1"/>
    <property type="molecule type" value="Genomic_DNA"/>
</dbReference>
<dbReference type="InterPro" id="IPR017483">
    <property type="entry name" value="CHP03034"/>
</dbReference>
<evidence type="ECO:0000313" key="1">
    <source>
        <dbReference type="EMBL" id="KOC89796.1"/>
    </source>
</evidence>
<dbReference type="PATRIC" id="fig|1560201.3.peg.2484"/>